<name>A0AA96RFH7_9BACL</name>
<reference evidence="1 2" key="1">
    <citation type="submission" date="2022-02" db="EMBL/GenBank/DDBJ databases">
        <title>Paenibacillus sp. MBLB1776 Whole Genome Shotgun Sequencing.</title>
        <authorList>
            <person name="Hwang C.Y."/>
            <person name="Cho E.-S."/>
            <person name="Seo M.-J."/>
        </authorList>
    </citation>
    <scope>NUCLEOTIDE SEQUENCE [LARGE SCALE GENOMIC DNA]</scope>
    <source>
        <strain evidence="1 2">MBLB1776</strain>
    </source>
</reference>
<accession>A0AA96RFH7</accession>
<dbReference type="KEGG" id="paun:MJA45_28410"/>
<organism evidence="1 2">
    <name type="scientific">Paenibacillus aurantius</name>
    <dbReference type="NCBI Taxonomy" id="2918900"/>
    <lineage>
        <taxon>Bacteria</taxon>
        <taxon>Bacillati</taxon>
        <taxon>Bacillota</taxon>
        <taxon>Bacilli</taxon>
        <taxon>Bacillales</taxon>
        <taxon>Paenibacillaceae</taxon>
        <taxon>Paenibacillus</taxon>
    </lineage>
</organism>
<dbReference type="EMBL" id="CP130318">
    <property type="protein sequence ID" value="WNQ11471.1"/>
    <property type="molecule type" value="Genomic_DNA"/>
</dbReference>
<dbReference type="InterPro" id="IPR025626">
    <property type="entry name" value="YyzF"/>
</dbReference>
<proteinExistence type="predicted"/>
<dbReference type="Pfam" id="PF14116">
    <property type="entry name" value="YyzF"/>
    <property type="match status" value="1"/>
</dbReference>
<dbReference type="Proteomes" id="UP001305702">
    <property type="component" value="Chromosome"/>
</dbReference>
<sequence length="55" mass="6407">MYVVCKDHVELAIDRFVDEYEDAPDVVDLDKTQFAAWDPPPHCEECEKHAQFLVV</sequence>
<protein>
    <submittedName>
        <fullName evidence="1">CxxH/CxxC protein</fullName>
    </submittedName>
</protein>
<gene>
    <name evidence="1" type="ORF">MJA45_28410</name>
</gene>
<evidence type="ECO:0000313" key="2">
    <source>
        <dbReference type="Proteomes" id="UP001305702"/>
    </source>
</evidence>
<dbReference type="NCBIfam" id="TIGR04129">
    <property type="entry name" value="CxxH_BA5709"/>
    <property type="match status" value="1"/>
</dbReference>
<dbReference type="AlphaFoldDB" id="A0AA96RFH7"/>
<keyword evidence="2" id="KW-1185">Reference proteome</keyword>
<dbReference type="RefSeq" id="WP_315605247.1">
    <property type="nucleotide sequence ID" value="NZ_CP130318.1"/>
</dbReference>
<evidence type="ECO:0000313" key="1">
    <source>
        <dbReference type="EMBL" id="WNQ11471.1"/>
    </source>
</evidence>